<feature type="non-terminal residue" evidence="2">
    <location>
        <position position="1"/>
    </location>
</feature>
<name>A0A8S2ZCE0_9BILA</name>
<feature type="region of interest" description="Disordered" evidence="1">
    <location>
        <begin position="1"/>
        <end position="45"/>
    </location>
</feature>
<gene>
    <name evidence="2" type="ORF">SRO942_LOCUS49734</name>
</gene>
<evidence type="ECO:0000256" key="1">
    <source>
        <dbReference type="SAM" id="MobiDB-lite"/>
    </source>
</evidence>
<evidence type="ECO:0000313" key="3">
    <source>
        <dbReference type="Proteomes" id="UP000681722"/>
    </source>
</evidence>
<dbReference type="Proteomes" id="UP000681722">
    <property type="component" value="Unassembled WGS sequence"/>
</dbReference>
<organism evidence="2 3">
    <name type="scientific">Didymodactylos carnosus</name>
    <dbReference type="NCBI Taxonomy" id="1234261"/>
    <lineage>
        <taxon>Eukaryota</taxon>
        <taxon>Metazoa</taxon>
        <taxon>Spiralia</taxon>
        <taxon>Gnathifera</taxon>
        <taxon>Rotifera</taxon>
        <taxon>Eurotatoria</taxon>
        <taxon>Bdelloidea</taxon>
        <taxon>Philodinida</taxon>
        <taxon>Philodinidae</taxon>
        <taxon>Didymodactylos</taxon>
    </lineage>
</organism>
<proteinExistence type="predicted"/>
<feature type="compositionally biased region" description="Basic and acidic residues" evidence="1">
    <location>
        <begin position="1"/>
        <end position="18"/>
    </location>
</feature>
<comment type="caution">
    <text evidence="2">The sequence shown here is derived from an EMBL/GenBank/DDBJ whole genome shotgun (WGS) entry which is preliminary data.</text>
</comment>
<dbReference type="EMBL" id="CAJOBC010135507">
    <property type="protein sequence ID" value="CAF4627376.1"/>
    <property type="molecule type" value="Genomic_DNA"/>
</dbReference>
<dbReference type="AlphaFoldDB" id="A0A8S2ZCE0"/>
<accession>A0A8S2ZCE0</accession>
<reference evidence="2" key="1">
    <citation type="submission" date="2021-02" db="EMBL/GenBank/DDBJ databases">
        <authorList>
            <person name="Nowell W R."/>
        </authorList>
    </citation>
    <scope>NUCLEOTIDE SEQUENCE</scope>
</reference>
<protein>
    <submittedName>
        <fullName evidence="2">Uncharacterized protein</fullName>
    </submittedName>
</protein>
<sequence>RCEKEERLRRQREEREEREAEELEREEREERKREEREKESRETRAAYEAVQYQIEQEYESQRIFQNEQTEREKHEANQAWQESLNKRRSTKIPKGNFFLKPVRESFQPTTVEYGHIDKHSIIKTGKNLRTIAAIVLRILIKALIK</sequence>
<feature type="compositionally biased region" description="Basic and acidic residues" evidence="1">
    <location>
        <begin position="25"/>
        <end position="45"/>
    </location>
</feature>
<evidence type="ECO:0000313" key="2">
    <source>
        <dbReference type="EMBL" id="CAF4627376.1"/>
    </source>
</evidence>